<accession>A0A037ZDS4</accession>
<dbReference type="PANTHER" id="PTHR43649:SF14">
    <property type="entry name" value="BLR3389 PROTEIN"/>
    <property type="match status" value="1"/>
</dbReference>
<dbReference type="InterPro" id="IPR006059">
    <property type="entry name" value="SBP"/>
</dbReference>
<name>A0A037ZDS4_9RHOB</name>
<dbReference type="AlphaFoldDB" id="A0A037ZDS4"/>
<organism evidence="4 5">
    <name type="scientific">Actibacterium mucosum KCTC 23349</name>
    <dbReference type="NCBI Taxonomy" id="1454373"/>
    <lineage>
        <taxon>Bacteria</taxon>
        <taxon>Pseudomonadati</taxon>
        <taxon>Pseudomonadota</taxon>
        <taxon>Alphaproteobacteria</taxon>
        <taxon>Rhodobacterales</taxon>
        <taxon>Roseobacteraceae</taxon>
        <taxon>Actibacterium</taxon>
    </lineage>
</organism>
<dbReference type="Proteomes" id="UP000026249">
    <property type="component" value="Unassembled WGS sequence"/>
</dbReference>
<evidence type="ECO:0000256" key="2">
    <source>
        <dbReference type="ARBA" id="ARBA00008520"/>
    </source>
</evidence>
<evidence type="ECO:0000313" key="4">
    <source>
        <dbReference type="EMBL" id="KAJ54644.1"/>
    </source>
</evidence>
<evidence type="ECO:0000313" key="5">
    <source>
        <dbReference type="Proteomes" id="UP000026249"/>
    </source>
</evidence>
<sequence>MRNLVTSVAAAAVALAGSAAFAEDVVVKWLHQQGSEEVREYWDKLAADYSARTDGVTIEVQHIESQSFKAKLTTLLQSNDAPHFFYSWGGGVMQAQVDSGTLRDVTAEMGDGWADTFGEAAVGAFTYKDKIWGAPYLANLVGFWYNKQMFADAGVVAEDIKTWDDLLVAVEKLKATGVVPIGLGGMQKWPTHFYYTHLMLRIGGQQGFVDAVNEVGDGFAGETYIRAGQEFKRLVDLDPFQPGFVAADQNNMYGALGDGEHAMQLMGSWLYGRQKSKSKDGIGLTDDELGWFPFPMVEGGAGTAEETLGGINGWLFHKSAPAEAVDFVKYFLSNEVQEDMAKRGWIIPVARGADAAIADPFQSEHSARIANSPYHQIFYDQMLGPDVGLVVNDMAAELAVGNVSPEDAAAEIQDAWLDR</sequence>
<dbReference type="PANTHER" id="PTHR43649">
    <property type="entry name" value="ARABINOSE-BINDING PROTEIN-RELATED"/>
    <property type="match status" value="1"/>
</dbReference>
<dbReference type="Pfam" id="PF01547">
    <property type="entry name" value="SBP_bac_1"/>
    <property type="match status" value="1"/>
</dbReference>
<dbReference type="STRING" id="1454373.ACMU_16130"/>
<keyword evidence="3" id="KW-0732">Signal</keyword>
<evidence type="ECO:0000256" key="1">
    <source>
        <dbReference type="ARBA" id="ARBA00004418"/>
    </source>
</evidence>
<feature type="chain" id="PRO_5001559462" description="ABC transporter substrate-binding protein" evidence="3">
    <location>
        <begin position="23"/>
        <end position="419"/>
    </location>
</feature>
<reference evidence="4 5" key="1">
    <citation type="submission" date="2014-03" db="EMBL/GenBank/DDBJ databases">
        <title>Draft Genome Sequence of Actibacterium mucosum KCTC 23349, a Marine Alphaproteobacterium with Complex Ionic Requirements Isolated from Mediterranean Seawater at Malvarrosa Beach, Valencia, Spain.</title>
        <authorList>
            <person name="Arahal D.R."/>
            <person name="Shao Z."/>
            <person name="Lai Q."/>
            <person name="Pujalte M.J."/>
        </authorList>
    </citation>
    <scope>NUCLEOTIDE SEQUENCE [LARGE SCALE GENOMIC DNA]</scope>
    <source>
        <strain evidence="4 5">KCTC 23349</strain>
    </source>
</reference>
<dbReference type="InterPro" id="IPR050490">
    <property type="entry name" value="Bact_solute-bd_prot1"/>
</dbReference>
<evidence type="ECO:0008006" key="6">
    <source>
        <dbReference type="Google" id="ProtNLM"/>
    </source>
</evidence>
<dbReference type="EMBL" id="JFKE01000006">
    <property type="protein sequence ID" value="KAJ54644.1"/>
    <property type="molecule type" value="Genomic_DNA"/>
</dbReference>
<dbReference type="Gene3D" id="3.40.190.10">
    <property type="entry name" value="Periplasmic binding protein-like II"/>
    <property type="match status" value="2"/>
</dbReference>
<evidence type="ECO:0000256" key="3">
    <source>
        <dbReference type="SAM" id="SignalP"/>
    </source>
</evidence>
<gene>
    <name evidence="4" type="ORF">ACMU_16130</name>
</gene>
<dbReference type="RefSeq" id="WP_035260781.1">
    <property type="nucleotide sequence ID" value="NZ_JFKE01000006.1"/>
</dbReference>
<dbReference type="GO" id="GO:0042597">
    <property type="term" value="C:periplasmic space"/>
    <property type="evidence" value="ECO:0007669"/>
    <property type="project" value="UniProtKB-SubCell"/>
</dbReference>
<protein>
    <recommendedName>
        <fullName evidence="6">ABC transporter substrate-binding protein</fullName>
    </recommendedName>
</protein>
<dbReference type="OrthoDB" id="5897001at2"/>
<proteinExistence type="inferred from homology"/>
<dbReference type="SUPFAM" id="SSF53850">
    <property type="entry name" value="Periplasmic binding protein-like II"/>
    <property type="match status" value="1"/>
</dbReference>
<feature type="signal peptide" evidence="3">
    <location>
        <begin position="1"/>
        <end position="22"/>
    </location>
</feature>
<comment type="subcellular location">
    <subcellularLocation>
        <location evidence="1">Periplasm</location>
    </subcellularLocation>
</comment>
<keyword evidence="5" id="KW-1185">Reference proteome</keyword>
<comment type="similarity">
    <text evidence="2">Belongs to the bacterial solute-binding protein 1 family.</text>
</comment>
<comment type="caution">
    <text evidence="4">The sequence shown here is derived from an EMBL/GenBank/DDBJ whole genome shotgun (WGS) entry which is preliminary data.</text>
</comment>